<feature type="transmembrane region" description="Helical" evidence="20">
    <location>
        <begin position="314"/>
        <end position="336"/>
    </location>
</feature>
<dbReference type="InterPro" id="IPR001220">
    <property type="entry name" value="Legume_lectin_dom"/>
</dbReference>
<dbReference type="Proteomes" id="UP001163823">
    <property type="component" value="Chromosome 4"/>
</dbReference>
<feature type="chain" id="PRO_5042174056" description="non-specific serine/threonine protein kinase" evidence="21">
    <location>
        <begin position="20"/>
        <end position="702"/>
    </location>
</feature>
<keyword evidence="14 19" id="KW-0067">ATP-binding</keyword>
<evidence type="ECO:0000256" key="6">
    <source>
        <dbReference type="ARBA" id="ARBA00022475"/>
    </source>
</evidence>
<keyword evidence="13 23" id="KW-0418">Kinase</keyword>
<keyword evidence="17 23" id="KW-0675">Receptor</keyword>
<comment type="caution">
    <text evidence="23">The sequence shown here is derived from an EMBL/GenBank/DDBJ whole genome shotgun (WGS) entry which is preliminary data.</text>
</comment>
<keyword evidence="7" id="KW-0723">Serine/threonine-protein kinase</keyword>
<evidence type="ECO:0000256" key="9">
    <source>
        <dbReference type="ARBA" id="ARBA00022692"/>
    </source>
</evidence>
<evidence type="ECO:0000256" key="1">
    <source>
        <dbReference type="ARBA" id="ARBA00004251"/>
    </source>
</evidence>
<dbReference type="PANTHER" id="PTHR27007">
    <property type="match status" value="1"/>
</dbReference>
<accession>A0AAD7VCX7</accession>
<dbReference type="PROSITE" id="PS00107">
    <property type="entry name" value="PROTEIN_KINASE_ATP"/>
    <property type="match status" value="1"/>
</dbReference>
<dbReference type="InterPro" id="IPR008271">
    <property type="entry name" value="Ser/Thr_kinase_AS"/>
</dbReference>
<dbReference type="FunFam" id="2.60.120.200:FF:000198">
    <property type="entry name" value="Probable L-type lectin-domain containing receptor kinase S.5"/>
    <property type="match status" value="1"/>
</dbReference>
<dbReference type="GO" id="GO:0005524">
    <property type="term" value="F:ATP binding"/>
    <property type="evidence" value="ECO:0007669"/>
    <property type="project" value="UniProtKB-UniRule"/>
</dbReference>
<keyword evidence="16 20" id="KW-0472">Membrane</keyword>
<evidence type="ECO:0000256" key="17">
    <source>
        <dbReference type="ARBA" id="ARBA00023170"/>
    </source>
</evidence>
<evidence type="ECO:0000256" key="20">
    <source>
        <dbReference type="SAM" id="Phobius"/>
    </source>
</evidence>
<dbReference type="Gene3D" id="1.10.510.10">
    <property type="entry name" value="Transferase(Phosphotransferase) domain 1"/>
    <property type="match status" value="1"/>
</dbReference>
<dbReference type="KEGG" id="qsa:O6P43_009469"/>
<evidence type="ECO:0000256" key="11">
    <source>
        <dbReference type="ARBA" id="ARBA00022734"/>
    </source>
</evidence>
<evidence type="ECO:0000256" key="18">
    <source>
        <dbReference type="ARBA" id="ARBA00023180"/>
    </source>
</evidence>
<dbReference type="InterPro" id="IPR019825">
    <property type="entry name" value="Lectin_legB_Mn/Ca_BS"/>
</dbReference>
<reference evidence="23" key="1">
    <citation type="journal article" date="2023" name="Science">
        <title>Elucidation of the pathway for biosynthesis of saponin adjuvants from the soapbark tree.</title>
        <authorList>
            <person name="Reed J."/>
            <person name="Orme A."/>
            <person name="El-Demerdash A."/>
            <person name="Owen C."/>
            <person name="Martin L.B.B."/>
            <person name="Misra R.C."/>
            <person name="Kikuchi S."/>
            <person name="Rejzek M."/>
            <person name="Martin A.C."/>
            <person name="Harkess A."/>
            <person name="Leebens-Mack J."/>
            <person name="Louveau T."/>
            <person name="Stephenson M.J."/>
            <person name="Osbourn A."/>
        </authorList>
    </citation>
    <scope>NUCLEOTIDE SEQUENCE</scope>
    <source>
        <strain evidence="23">S10</strain>
    </source>
</reference>
<keyword evidence="18" id="KW-0325">Glycoprotein</keyword>
<dbReference type="InterPro" id="IPR011009">
    <property type="entry name" value="Kinase-like_dom_sf"/>
</dbReference>
<dbReference type="InterPro" id="IPR017441">
    <property type="entry name" value="Protein_kinase_ATP_BS"/>
</dbReference>
<dbReference type="Pfam" id="PF00139">
    <property type="entry name" value="Lectin_legB"/>
    <property type="match status" value="1"/>
</dbReference>
<dbReference type="FunFam" id="3.30.200.20:FF:000476">
    <property type="entry name" value="Probable L-type lectin-domain containing receptor kinase S.5"/>
    <property type="match status" value="1"/>
</dbReference>
<evidence type="ECO:0000256" key="14">
    <source>
        <dbReference type="ARBA" id="ARBA00022840"/>
    </source>
</evidence>
<dbReference type="GO" id="GO:0030246">
    <property type="term" value="F:carbohydrate binding"/>
    <property type="evidence" value="ECO:0007669"/>
    <property type="project" value="UniProtKB-KW"/>
</dbReference>
<dbReference type="CDD" id="cd06899">
    <property type="entry name" value="lectin_legume_LecRK_Arcelin_ConA"/>
    <property type="match status" value="1"/>
</dbReference>
<evidence type="ECO:0000313" key="24">
    <source>
        <dbReference type="Proteomes" id="UP001163823"/>
    </source>
</evidence>
<keyword evidence="10 21" id="KW-0732">Signal</keyword>
<evidence type="ECO:0000256" key="21">
    <source>
        <dbReference type="SAM" id="SignalP"/>
    </source>
</evidence>
<sequence length="702" mass="78590">MKRLSPFFILLLDFNSCKGDHILSDTHHFNMFIFNNSLYFPKFVKFLLLATSIFGSACVTQVGCLNFSYPAFHRKSGEDLHLSKNSGIYNDAIQITPDTAGDIGLLSNMSGRVFHNEQLKLWDNQRNTKASFNSTFVFNIFPPDSPWGEGLAFLLTSNTSLPDNSDGQWLGIVNATSIGVSNVVAVEFDTRKSYPEDIDDNHVGVDVKSIYSIQQEPLGGHGVNLSSGVDITASVLFDAKSERMTIFVSKSGATEQKLKTPVLSVDLELSKLLPEDVFVGFSASTGEYAQLNAIRSWDFSSWEYIERDPINLTWLWVLIPIFVVGLLSGIAFIYYWKRKHRKDQGLDDDLQLELEIKTSSTAPHKFKLKELISATQNFNSLNKLGKGGFGTVYKGTLKNKDVAVKRISKDSRHGKQDFIAEITTIGNLNHKNLVKLIGWCYERTELLLVYECMPNGSLDKYIFCSGSPAAEDLNLSWERRHSIICGVARALDYLHNGCDKRVLHRDIKASNIMLDSDFNARLGDFGLARTILFSENTHHSTKEIAGTPGYMAPESFHTGRASVETDVYAFGVLILEVACGRKPGRPNVLNNYNNSIIDWVWELHRRESIIEVLDMRLNCTFNKDRAICMLKLGLACCHPNPYERPSMKTALLVLTGEAAPPIIPSEKPAFMWPALVPSLKEELNCRQSESLLTPITELISGR</sequence>
<comment type="similarity">
    <text evidence="2">Belongs to the leguminous lectin family.</text>
</comment>
<evidence type="ECO:0000259" key="22">
    <source>
        <dbReference type="PROSITE" id="PS50011"/>
    </source>
</evidence>
<evidence type="ECO:0000256" key="7">
    <source>
        <dbReference type="ARBA" id="ARBA00022527"/>
    </source>
</evidence>
<keyword evidence="24" id="KW-1185">Reference proteome</keyword>
<evidence type="ECO:0000256" key="2">
    <source>
        <dbReference type="ARBA" id="ARBA00007606"/>
    </source>
</evidence>
<evidence type="ECO:0000256" key="5">
    <source>
        <dbReference type="ARBA" id="ARBA00012513"/>
    </source>
</evidence>
<dbReference type="InterPro" id="IPR013320">
    <property type="entry name" value="ConA-like_dom_sf"/>
</dbReference>
<dbReference type="EC" id="2.7.11.1" evidence="5"/>
<evidence type="ECO:0000256" key="10">
    <source>
        <dbReference type="ARBA" id="ARBA00022729"/>
    </source>
</evidence>
<keyword evidence="11" id="KW-0430">Lectin</keyword>
<comment type="similarity">
    <text evidence="3">In the N-terminal section; belongs to the leguminous lectin family.</text>
</comment>
<dbReference type="PROSITE" id="PS00108">
    <property type="entry name" value="PROTEIN_KINASE_ST"/>
    <property type="match status" value="1"/>
</dbReference>
<evidence type="ECO:0000256" key="19">
    <source>
        <dbReference type="PROSITE-ProRule" id="PRU10141"/>
    </source>
</evidence>
<proteinExistence type="inferred from homology"/>
<keyword evidence="9 20" id="KW-0812">Transmembrane</keyword>
<evidence type="ECO:0000256" key="16">
    <source>
        <dbReference type="ARBA" id="ARBA00023136"/>
    </source>
</evidence>
<keyword evidence="12 19" id="KW-0547">Nucleotide-binding</keyword>
<evidence type="ECO:0000256" key="15">
    <source>
        <dbReference type="ARBA" id="ARBA00022989"/>
    </source>
</evidence>
<feature type="binding site" evidence="19">
    <location>
        <position position="405"/>
    </location>
    <ligand>
        <name>ATP</name>
        <dbReference type="ChEBI" id="CHEBI:30616"/>
    </ligand>
</feature>
<dbReference type="PROSITE" id="PS00307">
    <property type="entry name" value="LECTIN_LEGUME_BETA"/>
    <property type="match status" value="1"/>
</dbReference>
<dbReference type="GO" id="GO:0004674">
    <property type="term" value="F:protein serine/threonine kinase activity"/>
    <property type="evidence" value="ECO:0007669"/>
    <property type="project" value="UniProtKB-KW"/>
</dbReference>
<dbReference type="SUPFAM" id="SSF56112">
    <property type="entry name" value="Protein kinase-like (PK-like)"/>
    <property type="match status" value="1"/>
</dbReference>
<dbReference type="SMART" id="SM00220">
    <property type="entry name" value="S_TKc"/>
    <property type="match status" value="1"/>
</dbReference>
<evidence type="ECO:0000256" key="12">
    <source>
        <dbReference type="ARBA" id="ARBA00022741"/>
    </source>
</evidence>
<evidence type="ECO:0000256" key="4">
    <source>
        <dbReference type="ARBA" id="ARBA00010217"/>
    </source>
</evidence>
<evidence type="ECO:0000313" key="23">
    <source>
        <dbReference type="EMBL" id="KAJ7971436.1"/>
    </source>
</evidence>
<evidence type="ECO:0000256" key="8">
    <source>
        <dbReference type="ARBA" id="ARBA00022679"/>
    </source>
</evidence>
<dbReference type="SUPFAM" id="SSF49899">
    <property type="entry name" value="Concanavalin A-like lectins/glucanases"/>
    <property type="match status" value="1"/>
</dbReference>
<comment type="similarity">
    <text evidence="4">In the C-terminal section; belongs to the protein kinase superfamily. Ser/Thr protein kinase family.</text>
</comment>
<dbReference type="FunFam" id="1.10.510.10:FF:000626">
    <property type="entry name" value="probable L-type lectin-domain containing receptor kinase S.5"/>
    <property type="match status" value="1"/>
</dbReference>
<evidence type="ECO:0000256" key="3">
    <source>
        <dbReference type="ARBA" id="ARBA00008536"/>
    </source>
</evidence>
<dbReference type="Gene3D" id="3.30.200.20">
    <property type="entry name" value="Phosphorylase Kinase, domain 1"/>
    <property type="match status" value="1"/>
</dbReference>
<protein>
    <recommendedName>
        <fullName evidence="5">non-specific serine/threonine protein kinase</fullName>
        <ecNumber evidence="5">2.7.11.1</ecNumber>
    </recommendedName>
</protein>
<dbReference type="AlphaFoldDB" id="A0AAD7VCX7"/>
<dbReference type="GO" id="GO:0005886">
    <property type="term" value="C:plasma membrane"/>
    <property type="evidence" value="ECO:0007669"/>
    <property type="project" value="UniProtKB-SubCell"/>
</dbReference>
<feature type="domain" description="Protein kinase" evidence="22">
    <location>
        <begin position="378"/>
        <end position="663"/>
    </location>
</feature>
<dbReference type="InterPro" id="IPR050528">
    <property type="entry name" value="L-type_Lectin-RKs"/>
</dbReference>
<feature type="signal peptide" evidence="21">
    <location>
        <begin position="1"/>
        <end position="19"/>
    </location>
</feature>
<dbReference type="InterPro" id="IPR000719">
    <property type="entry name" value="Prot_kinase_dom"/>
</dbReference>
<evidence type="ECO:0000256" key="13">
    <source>
        <dbReference type="ARBA" id="ARBA00022777"/>
    </source>
</evidence>
<dbReference type="PROSITE" id="PS50011">
    <property type="entry name" value="PROTEIN_KINASE_DOM"/>
    <property type="match status" value="1"/>
</dbReference>
<keyword evidence="15 20" id="KW-1133">Transmembrane helix</keyword>
<dbReference type="CDD" id="cd14066">
    <property type="entry name" value="STKc_IRAK"/>
    <property type="match status" value="1"/>
</dbReference>
<dbReference type="Pfam" id="PF00069">
    <property type="entry name" value="Pkinase"/>
    <property type="match status" value="1"/>
</dbReference>
<keyword evidence="8" id="KW-0808">Transferase</keyword>
<dbReference type="EMBL" id="JARAOO010000004">
    <property type="protein sequence ID" value="KAJ7971436.1"/>
    <property type="molecule type" value="Genomic_DNA"/>
</dbReference>
<organism evidence="23 24">
    <name type="scientific">Quillaja saponaria</name>
    <name type="common">Soap bark tree</name>
    <dbReference type="NCBI Taxonomy" id="32244"/>
    <lineage>
        <taxon>Eukaryota</taxon>
        <taxon>Viridiplantae</taxon>
        <taxon>Streptophyta</taxon>
        <taxon>Embryophyta</taxon>
        <taxon>Tracheophyta</taxon>
        <taxon>Spermatophyta</taxon>
        <taxon>Magnoliopsida</taxon>
        <taxon>eudicotyledons</taxon>
        <taxon>Gunneridae</taxon>
        <taxon>Pentapetalae</taxon>
        <taxon>rosids</taxon>
        <taxon>fabids</taxon>
        <taxon>Fabales</taxon>
        <taxon>Quillajaceae</taxon>
        <taxon>Quillaja</taxon>
    </lineage>
</organism>
<keyword evidence="6" id="KW-1003">Cell membrane</keyword>
<gene>
    <name evidence="23" type="ORF">O6P43_009469</name>
</gene>
<comment type="subcellular location">
    <subcellularLocation>
        <location evidence="1">Cell membrane</location>
        <topology evidence="1">Single-pass type I membrane protein</topology>
    </subcellularLocation>
</comment>
<name>A0AAD7VCX7_QUISA</name>
<dbReference type="Gene3D" id="2.60.120.200">
    <property type="match status" value="1"/>
</dbReference>